<accession>A0ABU3A4R8</accession>
<dbReference type="EMBL" id="JAVRIF010000009">
    <property type="protein sequence ID" value="MDT0604805.1"/>
    <property type="molecule type" value="Genomic_DNA"/>
</dbReference>
<evidence type="ECO:0000256" key="1">
    <source>
        <dbReference type="SAM" id="Phobius"/>
    </source>
</evidence>
<keyword evidence="1" id="KW-0812">Transmembrane</keyword>
<evidence type="ECO:0000313" key="3">
    <source>
        <dbReference type="Proteomes" id="UP001266357"/>
    </source>
</evidence>
<dbReference type="RefSeq" id="WP_311583589.1">
    <property type="nucleotide sequence ID" value="NZ_JAVRIF010000009.1"/>
</dbReference>
<feature type="transmembrane region" description="Helical" evidence="1">
    <location>
        <begin position="44"/>
        <end position="65"/>
    </location>
</feature>
<proteinExistence type="predicted"/>
<keyword evidence="1" id="KW-0472">Membrane</keyword>
<sequence length="669" mass="76403">MIWLDKLVVPSLSLIEQCLVMVLVFVTMLVIYQTKQRLFQQSPVKFVWVTVANLVSFIAVLLLVLPIQIKQMDNNQVILLTSGFEQTSFNAQTLCDHSSNIYYLNKSTDNSALNLAQSCDNSLTRISHLSELKIFEPNIDHLVVYGDGLTEQQWQLLQLNTHQYFPSEPMSGFISPLWLKEAVLGESITFSAKLQISQSQQRKSEIHLIQFIDVNGEVLAEQNVRHQEAFSFVFTPKTSGKHSYRVRLIENTAEKGQDNKIVVDEVIPVNITLASVPRVLIVQSAPNYESKYFKHWLTENNGQLLTVTQISKDHVISESVNLPENTPAVIKTLAQQNSLLTSLNEVITPDILQYFDLLMIDSKALLSLDSRQLKVLDNVNNNGLGVLIAADERLITAYVEQKLPILAIFQSQANQEKINKSNEAKQKQVFLHWLNNRFEHISKQPITAEQINLQNFKAKTLVYDQQKQPLVISNIKGKGKIALTSINRSFQLKTNGLVHEYSQFWQFITSSLARNSTRLSWIPQPDNKLSFEGQPLTACFLAESNVMQSANISQIIKDKEIPLYINVEGQNKYCSIYFSNEAGWQSLRITSELSEQMLLDNRQLVYHFSQQDWLAWQQALKHFATEKNVKQSQTLSKLDNESLTEVNKLIIFFGLLLSSILLWIERKLF</sequence>
<protein>
    <recommendedName>
        <fullName evidence="4">Aerotolerance regulator N-terminal domain-containing protein</fullName>
    </recommendedName>
</protein>
<keyword evidence="3" id="KW-1185">Reference proteome</keyword>
<evidence type="ECO:0000313" key="2">
    <source>
        <dbReference type="EMBL" id="MDT0604805.1"/>
    </source>
</evidence>
<evidence type="ECO:0008006" key="4">
    <source>
        <dbReference type="Google" id="ProtNLM"/>
    </source>
</evidence>
<organism evidence="2 3">
    <name type="scientific">Thalassotalea castellviae</name>
    <dbReference type="NCBI Taxonomy" id="3075612"/>
    <lineage>
        <taxon>Bacteria</taxon>
        <taxon>Pseudomonadati</taxon>
        <taxon>Pseudomonadota</taxon>
        <taxon>Gammaproteobacteria</taxon>
        <taxon>Alteromonadales</taxon>
        <taxon>Colwelliaceae</taxon>
        <taxon>Thalassotalea</taxon>
    </lineage>
</organism>
<comment type="caution">
    <text evidence="2">The sequence shown here is derived from an EMBL/GenBank/DDBJ whole genome shotgun (WGS) entry which is preliminary data.</text>
</comment>
<feature type="transmembrane region" description="Helical" evidence="1">
    <location>
        <begin position="12"/>
        <end position="32"/>
    </location>
</feature>
<name>A0ABU3A4R8_9GAMM</name>
<dbReference type="Proteomes" id="UP001266357">
    <property type="component" value="Unassembled WGS sequence"/>
</dbReference>
<keyword evidence="1" id="KW-1133">Transmembrane helix</keyword>
<reference evidence="2 3" key="1">
    <citation type="submission" date="2023-09" db="EMBL/GenBank/DDBJ databases">
        <authorList>
            <person name="Rey-Velasco X."/>
        </authorList>
    </citation>
    <scope>NUCLEOTIDE SEQUENCE [LARGE SCALE GENOMIC DNA]</scope>
    <source>
        <strain evidence="2 3">W431</strain>
    </source>
</reference>
<gene>
    <name evidence="2" type="ORF">RM573_14460</name>
</gene>